<evidence type="ECO:0000256" key="1">
    <source>
        <dbReference type="SAM" id="SignalP"/>
    </source>
</evidence>
<dbReference type="KEGG" id="lcre:Pla8534_14350"/>
<proteinExistence type="predicted"/>
<dbReference type="EMBL" id="CP036433">
    <property type="protein sequence ID" value="QDU93654.1"/>
    <property type="molecule type" value="Genomic_DNA"/>
</dbReference>
<dbReference type="SUPFAM" id="SSF48239">
    <property type="entry name" value="Terpenoid cyclases/Protein prenyltransferases"/>
    <property type="match status" value="1"/>
</dbReference>
<keyword evidence="4" id="KW-1185">Reference proteome</keyword>
<dbReference type="InterPro" id="IPR008930">
    <property type="entry name" value="Terpenoid_cyclase/PrenylTrfase"/>
</dbReference>
<evidence type="ECO:0000313" key="3">
    <source>
        <dbReference type="EMBL" id="QDU93654.1"/>
    </source>
</evidence>
<dbReference type="CDD" id="cd00688">
    <property type="entry name" value="ISOPREN_C2_like"/>
    <property type="match status" value="1"/>
</dbReference>
<dbReference type="OrthoDB" id="179940at2"/>
<protein>
    <recommendedName>
        <fullName evidence="2">Squalene cyclase C-terminal domain-containing protein</fullName>
    </recommendedName>
</protein>
<feature type="domain" description="Squalene cyclase C-terminal" evidence="2">
    <location>
        <begin position="64"/>
        <end position="218"/>
    </location>
</feature>
<reference evidence="3 4" key="1">
    <citation type="submission" date="2019-02" db="EMBL/GenBank/DDBJ databases">
        <title>Deep-cultivation of Planctomycetes and their phenomic and genomic characterization uncovers novel biology.</title>
        <authorList>
            <person name="Wiegand S."/>
            <person name="Jogler M."/>
            <person name="Boedeker C."/>
            <person name="Pinto D."/>
            <person name="Vollmers J."/>
            <person name="Rivas-Marin E."/>
            <person name="Kohn T."/>
            <person name="Peeters S.H."/>
            <person name="Heuer A."/>
            <person name="Rast P."/>
            <person name="Oberbeckmann S."/>
            <person name="Bunk B."/>
            <person name="Jeske O."/>
            <person name="Meyerdierks A."/>
            <person name="Storesund J.E."/>
            <person name="Kallscheuer N."/>
            <person name="Luecker S."/>
            <person name="Lage O.M."/>
            <person name="Pohl T."/>
            <person name="Merkel B.J."/>
            <person name="Hornburger P."/>
            <person name="Mueller R.-W."/>
            <person name="Bruemmer F."/>
            <person name="Labrenz M."/>
            <person name="Spormann A.M."/>
            <person name="Op den Camp H."/>
            <person name="Overmann J."/>
            <person name="Amann R."/>
            <person name="Jetten M.S.M."/>
            <person name="Mascher T."/>
            <person name="Medema M.H."/>
            <person name="Devos D.P."/>
            <person name="Kaster A.-K."/>
            <person name="Ovreas L."/>
            <person name="Rohde M."/>
            <person name="Galperin M.Y."/>
            <person name="Jogler C."/>
        </authorList>
    </citation>
    <scope>NUCLEOTIDE SEQUENCE [LARGE SCALE GENOMIC DNA]</scope>
    <source>
        <strain evidence="3 4">Pla85_3_4</strain>
    </source>
</reference>
<dbReference type="Pfam" id="PF13243">
    <property type="entry name" value="SQHop_cyclase_C"/>
    <property type="match status" value="1"/>
</dbReference>
<dbReference type="PROSITE" id="PS51257">
    <property type="entry name" value="PROKAR_LIPOPROTEIN"/>
    <property type="match status" value="1"/>
</dbReference>
<evidence type="ECO:0000313" key="4">
    <source>
        <dbReference type="Proteomes" id="UP000317648"/>
    </source>
</evidence>
<dbReference type="Gene3D" id="1.50.10.20">
    <property type="match status" value="2"/>
</dbReference>
<gene>
    <name evidence="3" type="ORF">Pla8534_14350</name>
</gene>
<evidence type="ECO:0000259" key="2">
    <source>
        <dbReference type="Pfam" id="PF13243"/>
    </source>
</evidence>
<organism evidence="3 4">
    <name type="scientific">Lignipirellula cremea</name>
    <dbReference type="NCBI Taxonomy" id="2528010"/>
    <lineage>
        <taxon>Bacteria</taxon>
        <taxon>Pseudomonadati</taxon>
        <taxon>Planctomycetota</taxon>
        <taxon>Planctomycetia</taxon>
        <taxon>Pirellulales</taxon>
        <taxon>Pirellulaceae</taxon>
        <taxon>Lignipirellula</taxon>
    </lineage>
</organism>
<dbReference type="RefSeq" id="WP_145050711.1">
    <property type="nucleotide sequence ID" value="NZ_CP036433.1"/>
</dbReference>
<dbReference type="InterPro" id="IPR032696">
    <property type="entry name" value="SQ_cyclase_C"/>
</dbReference>
<feature type="signal peptide" evidence="1">
    <location>
        <begin position="1"/>
        <end position="23"/>
    </location>
</feature>
<dbReference type="AlphaFoldDB" id="A0A518DP96"/>
<keyword evidence="1" id="KW-0732">Signal</keyword>
<name>A0A518DP96_9BACT</name>
<dbReference type="Proteomes" id="UP000317648">
    <property type="component" value="Chromosome"/>
</dbReference>
<feature type="chain" id="PRO_5021763055" description="Squalene cyclase C-terminal domain-containing protein" evidence="1">
    <location>
        <begin position="24"/>
        <end position="369"/>
    </location>
</feature>
<sequence length="369" mass="39487" precursor="true">MRILRPLLLSALACACCSVVAVADDAAQTSRRQYDQTTAKAIDFLRTKGQADDGSFSGQKGPAVTALVVTALLKHGRTPQDPVVARGLAFVETFSQKDGGVYAPGSTHRNYETALAVMCFAEANQNGKYDKQLAQAESFLKGIQWDAEESADIDNPAYGGAGYGGHKRPDLSNTSFMIDALKAAGAGPDDEAIQRALVFVSRCQNLESAANTTPFAGKNPDGGFYYTPAAGGTSQAGPTETGGLRSYGSMTYAGLKSMIFAGVKADDPRVKAAVSWLQKNYTTDMNPGMGDAGLFYYYHTFAKALDALGQETFVDSDGAKHNWRAELVAELARRQKADGSWTNENERWMEGDANLVTGYALLALDYCQP</sequence>
<accession>A0A518DP96</accession>